<dbReference type="EMBL" id="WSEK01000004">
    <property type="protein sequence ID" value="MVQ49471.1"/>
    <property type="molecule type" value="Genomic_DNA"/>
</dbReference>
<dbReference type="Proteomes" id="UP000473525">
    <property type="component" value="Unassembled WGS sequence"/>
</dbReference>
<sequence>MAFLPAATTPSAEAATAGAAVLPLRWTGTVSWQWHEESYPDHLLCTPPNDGTEHAVWDEAVTVSLPSADSTPAGRGQFQGDISYTEDGYTCQPGALIADAQWHGTGAMNLSYGTNPDGSSDIVGWSSGSQRDPLIGQVFDLAASRYVATAYSVDFAVTVPAGVTAFDGVLPLEFGDSVSNVGGPTTALVHLRAVPPPEAVLKGKEVILDTVLAKNASARCPAKARVTIKTKSKQGRIEVTKQLRTNADPAGCRVKGKVRLPTEPKHTAKVKVTITGKKLTTRRLVAARL</sequence>
<accession>A0A6L6XQ56</accession>
<evidence type="ECO:0000313" key="2">
    <source>
        <dbReference type="Proteomes" id="UP000473525"/>
    </source>
</evidence>
<keyword evidence="2" id="KW-1185">Reference proteome</keyword>
<dbReference type="AlphaFoldDB" id="A0A6L6XQ56"/>
<name>A0A6L6XQ56_9ACTN</name>
<organism evidence="1 2">
    <name type="scientific">Nocardioides agri</name>
    <dbReference type="NCBI Taxonomy" id="2682843"/>
    <lineage>
        <taxon>Bacteria</taxon>
        <taxon>Bacillati</taxon>
        <taxon>Actinomycetota</taxon>
        <taxon>Actinomycetes</taxon>
        <taxon>Propionibacteriales</taxon>
        <taxon>Nocardioidaceae</taxon>
        <taxon>Nocardioides</taxon>
    </lineage>
</organism>
<comment type="caution">
    <text evidence="1">The sequence shown here is derived from an EMBL/GenBank/DDBJ whole genome shotgun (WGS) entry which is preliminary data.</text>
</comment>
<dbReference type="RefSeq" id="WP_157342148.1">
    <property type="nucleotide sequence ID" value="NZ_WSEK01000004.1"/>
</dbReference>
<proteinExistence type="predicted"/>
<protein>
    <submittedName>
        <fullName evidence="1">Uncharacterized protein</fullName>
    </submittedName>
</protein>
<reference evidence="1 2" key="1">
    <citation type="submission" date="2019-12" db="EMBL/GenBank/DDBJ databases">
        <authorList>
            <person name="Huq M.A."/>
        </authorList>
    </citation>
    <scope>NUCLEOTIDE SEQUENCE [LARGE SCALE GENOMIC DNA]</scope>
    <source>
        <strain evidence="1 2">MAH-18</strain>
    </source>
</reference>
<evidence type="ECO:0000313" key="1">
    <source>
        <dbReference type="EMBL" id="MVQ49471.1"/>
    </source>
</evidence>
<gene>
    <name evidence="1" type="ORF">GON03_09775</name>
</gene>